<proteinExistence type="predicted"/>
<dbReference type="Proteomes" id="UP000225706">
    <property type="component" value="Unassembled WGS sequence"/>
</dbReference>
<organism evidence="1 2">
    <name type="scientific">Stylophora pistillata</name>
    <name type="common">Smooth cauliflower coral</name>
    <dbReference type="NCBI Taxonomy" id="50429"/>
    <lineage>
        <taxon>Eukaryota</taxon>
        <taxon>Metazoa</taxon>
        <taxon>Cnidaria</taxon>
        <taxon>Anthozoa</taxon>
        <taxon>Hexacorallia</taxon>
        <taxon>Scleractinia</taxon>
        <taxon>Astrocoeniina</taxon>
        <taxon>Pocilloporidae</taxon>
        <taxon>Stylophora</taxon>
    </lineage>
</organism>
<accession>A0A2B4RSB1</accession>
<evidence type="ECO:0000313" key="2">
    <source>
        <dbReference type="Proteomes" id="UP000225706"/>
    </source>
</evidence>
<sequence>MGSLPGRDTEHRRWLVVGTVLHRVLMPHLRNKIQQDMTPFYKNLVARYALDKQTYSTHQKTIPPSTLKLNYESINNNIALGRDTRRFDYCVKDEVSLAKLFVKPFIANFTALDTSFDASAALAVLCCAPPFSSAAPSAELVRSEVRNDWAHCDYASWTEVKYNTCYDRMRTLVEDLGFAPAEKTELLGQLQLWRKHVGNSQKIDWAHILKLGQ</sequence>
<comment type="caution">
    <text evidence="1">The sequence shown here is derived from an EMBL/GenBank/DDBJ whole genome shotgun (WGS) entry which is preliminary data.</text>
</comment>
<evidence type="ECO:0000313" key="1">
    <source>
        <dbReference type="EMBL" id="PFX20056.1"/>
    </source>
</evidence>
<dbReference type="AlphaFoldDB" id="A0A2B4RSB1"/>
<keyword evidence="2" id="KW-1185">Reference proteome</keyword>
<name>A0A2B4RSB1_STYPI</name>
<dbReference type="EMBL" id="LSMT01000332">
    <property type="protein sequence ID" value="PFX20056.1"/>
    <property type="molecule type" value="Genomic_DNA"/>
</dbReference>
<protein>
    <submittedName>
        <fullName evidence="1">Uncharacterized protein</fullName>
    </submittedName>
</protein>
<reference evidence="2" key="1">
    <citation type="journal article" date="2017" name="bioRxiv">
        <title>Comparative analysis of the genomes of Stylophora pistillata and Acropora digitifera provides evidence for extensive differences between species of corals.</title>
        <authorList>
            <person name="Voolstra C.R."/>
            <person name="Li Y."/>
            <person name="Liew Y.J."/>
            <person name="Baumgarten S."/>
            <person name="Zoccola D."/>
            <person name="Flot J.-F."/>
            <person name="Tambutte S."/>
            <person name="Allemand D."/>
            <person name="Aranda M."/>
        </authorList>
    </citation>
    <scope>NUCLEOTIDE SEQUENCE [LARGE SCALE GENOMIC DNA]</scope>
</reference>
<gene>
    <name evidence="1" type="ORF">AWC38_SpisGene15509</name>
</gene>
<dbReference type="OrthoDB" id="5970029at2759"/>